<evidence type="ECO:0000256" key="1">
    <source>
        <dbReference type="SAM" id="MobiDB-lite"/>
    </source>
</evidence>
<dbReference type="EMBL" id="CAMKVN010000678">
    <property type="protein sequence ID" value="CAI2170265.1"/>
    <property type="molecule type" value="Genomic_DNA"/>
</dbReference>
<keyword evidence="4" id="KW-1185">Reference proteome</keyword>
<dbReference type="AlphaFoldDB" id="A0A9W4SII7"/>
<evidence type="ECO:0000313" key="3">
    <source>
        <dbReference type="EMBL" id="CAI2170265.1"/>
    </source>
</evidence>
<dbReference type="Proteomes" id="UP001153678">
    <property type="component" value="Unassembled WGS sequence"/>
</dbReference>
<accession>A0A9W4SII7</accession>
<feature type="compositionally biased region" description="Low complexity" evidence="1">
    <location>
        <begin position="138"/>
        <end position="152"/>
    </location>
</feature>
<dbReference type="SUPFAM" id="SSF49503">
    <property type="entry name" value="Cupredoxins"/>
    <property type="match status" value="1"/>
</dbReference>
<dbReference type="InterPro" id="IPR008972">
    <property type="entry name" value="Cupredoxin"/>
</dbReference>
<feature type="signal peptide" evidence="2">
    <location>
        <begin position="1"/>
        <end position="20"/>
    </location>
</feature>
<reference evidence="3" key="1">
    <citation type="submission" date="2022-08" db="EMBL/GenBank/DDBJ databases">
        <authorList>
            <person name="Kallberg Y."/>
            <person name="Tangrot J."/>
            <person name="Rosling A."/>
        </authorList>
    </citation>
    <scope>NUCLEOTIDE SEQUENCE</scope>
    <source>
        <strain evidence="3">Wild A</strain>
    </source>
</reference>
<dbReference type="PANTHER" id="PTHR34883">
    <property type="entry name" value="SERINE-RICH PROTEIN, PUTATIVE-RELATED-RELATED"/>
    <property type="match status" value="1"/>
</dbReference>
<name>A0A9W4SII7_9GLOM</name>
<proteinExistence type="predicted"/>
<comment type="caution">
    <text evidence="3">The sequence shown here is derived from an EMBL/GenBank/DDBJ whole genome shotgun (WGS) entry which is preliminary data.</text>
</comment>
<evidence type="ECO:0000313" key="4">
    <source>
        <dbReference type="Proteomes" id="UP001153678"/>
    </source>
</evidence>
<dbReference type="OrthoDB" id="2331100at2759"/>
<keyword evidence="2" id="KW-0732">Signal</keyword>
<feature type="chain" id="PRO_5040992501" evidence="2">
    <location>
        <begin position="21"/>
        <end position="191"/>
    </location>
</feature>
<feature type="region of interest" description="Disordered" evidence="1">
    <location>
        <begin position="136"/>
        <end position="164"/>
    </location>
</feature>
<organism evidence="3 4">
    <name type="scientific">Funneliformis geosporum</name>
    <dbReference type="NCBI Taxonomy" id="1117311"/>
    <lineage>
        <taxon>Eukaryota</taxon>
        <taxon>Fungi</taxon>
        <taxon>Fungi incertae sedis</taxon>
        <taxon>Mucoromycota</taxon>
        <taxon>Glomeromycotina</taxon>
        <taxon>Glomeromycetes</taxon>
        <taxon>Glomerales</taxon>
        <taxon>Glomeraceae</taxon>
        <taxon>Funneliformis</taxon>
    </lineage>
</organism>
<dbReference type="PANTHER" id="PTHR34883:SF15">
    <property type="entry name" value="EXTRACELLULAR SERINE-RICH PROTEIN"/>
    <property type="match status" value="1"/>
</dbReference>
<gene>
    <name evidence="3" type="ORF">FWILDA_LOCUS4494</name>
</gene>
<sequence>MVKFFLAVVLTAFLATNVNGVNYTVQVGVDDTLAFSPDRFDANVGDSVVFYWVSQKAKHSVIEADREATCMKSNKPLAFKSETYTGYMEAPPKAVWQLDTVGPLYYYCDVGTHCSEASMYGVIKVLEVGETPQVPGYTKLPAPKPTTTAGAKTGKKTKAAAADEPSSANVDKQVSFAVMCSALIPLAVNLI</sequence>
<dbReference type="InterPro" id="IPR052953">
    <property type="entry name" value="Ser-rich/MCO-related"/>
</dbReference>
<protein>
    <submittedName>
        <fullName evidence="3">1202_t:CDS:1</fullName>
    </submittedName>
</protein>
<evidence type="ECO:0000256" key="2">
    <source>
        <dbReference type="SAM" id="SignalP"/>
    </source>
</evidence>
<dbReference type="Gene3D" id="2.60.40.420">
    <property type="entry name" value="Cupredoxins - blue copper proteins"/>
    <property type="match status" value="1"/>
</dbReference>